<dbReference type="eggNOG" id="ENOG503292K">
    <property type="taxonomic scope" value="Bacteria"/>
</dbReference>
<proteinExistence type="predicted"/>
<dbReference type="EMBL" id="DS999643">
    <property type="protein sequence ID" value="EFE72627.2"/>
    <property type="molecule type" value="Genomic_DNA"/>
</dbReference>
<dbReference type="Proteomes" id="UP000003824">
    <property type="component" value="Unassembled WGS sequence"/>
</dbReference>
<accession>D6AAU2</accession>
<evidence type="ECO:0000313" key="1">
    <source>
        <dbReference type="EMBL" id="EFE72627.2"/>
    </source>
</evidence>
<dbReference type="RefSeq" id="WP_004994511.1">
    <property type="nucleotide sequence ID" value="NZ_DS999643.1"/>
</dbReference>
<sequence>MSRRPPLGASAVWQAVMEPAGYRCQCSGACGSQHAKTGMRCHRTAGSYRLIVAPADLLLSPAAAAAVPAEQLLAWCPDCHRAALGRQRAAERERRRLEDPEPAGLFDL</sequence>
<dbReference type="AlphaFoldDB" id="D6AAU2"/>
<organism evidence="1 2">
    <name type="scientific">Streptomyces viridosporus (strain ATCC 14672 / DSM 40746 / JCM 4963 / KCTC 9882 / NRRL B-12104 / FH 1290)</name>
    <name type="common">Streptomyces ghanaensis</name>
    <dbReference type="NCBI Taxonomy" id="566461"/>
    <lineage>
        <taxon>Bacteria</taxon>
        <taxon>Bacillati</taxon>
        <taxon>Actinomycetota</taxon>
        <taxon>Actinomycetes</taxon>
        <taxon>Kitasatosporales</taxon>
        <taxon>Streptomycetaceae</taxon>
        <taxon>Streptomyces</taxon>
    </lineage>
</organism>
<reference evidence="2" key="1">
    <citation type="submission" date="2008-12" db="EMBL/GenBank/DDBJ databases">
        <title>Annotation of Streptomyces ghanaensis ATCC 14672.</title>
        <authorList>
            <consortium name="The Broad Institute Genome Sequencing Platform"/>
            <consortium name="Broad Institute Microbial Sequencing Center"/>
            <person name="Fischbach M."/>
            <person name="Ward D."/>
            <person name="Young S."/>
            <person name="Kodira C.D."/>
            <person name="Zeng Q."/>
            <person name="Koehrsen M."/>
            <person name="Godfrey P."/>
            <person name="Alvarado L."/>
            <person name="Berlin A.M."/>
            <person name="Borenstein D."/>
            <person name="Chen Z."/>
            <person name="Engels R."/>
            <person name="Freedman E."/>
            <person name="Gellesch M."/>
            <person name="Goldberg J."/>
            <person name="Griggs A."/>
            <person name="Gujja S."/>
            <person name="Heiman D.I."/>
            <person name="Hepburn T.A."/>
            <person name="Howarth C."/>
            <person name="Jen D."/>
            <person name="Larson L."/>
            <person name="Lewis B."/>
            <person name="Mehta T."/>
            <person name="Park D."/>
            <person name="Pearson M."/>
            <person name="Roberts A."/>
            <person name="Saif S."/>
            <person name="Shea T.D."/>
            <person name="Shenoy N."/>
            <person name="Sisk P."/>
            <person name="Stolte C."/>
            <person name="Sykes S.N."/>
            <person name="Walk T."/>
            <person name="White J."/>
            <person name="Yandava C."/>
            <person name="Straight P."/>
            <person name="Clardy J."/>
            <person name="Hung D."/>
            <person name="Kolter R."/>
            <person name="Mekalanos J."/>
            <person name="Walker S."/>
            <person name="Walsh C.T."/>
            <person name="Wieland B.L.C."/>
            <person name="Ilzarbe M."/>
            <person name="Galagan J."/>
            <person name="Nusbaum C."/>
            <person name="Birren B."/>
        </authorList>
    </citation>
    <scope>NUCLEOTIDE SEQUENCE [LARGE SCALE GENOMIC DNA]</scope>
    <source>
        <strain evidence="2">ATCC 14672 / DSM 40746 / JCM 4963 / KCTC 9882 / NRRL B-12104 / FH 1290</strain>
    </source>
</reference>
<gene>
    <name evidence="1" type="ORF">SSFG_07862</name>
</gene>
<evidence type="ECO:0000313" key="2">
    <source>
        <dbReference type="Proteomes" id="UP000003824"/>
    </source>
</evidence>
<protein>
    <submittedName>
        <fullName evidence="1">Predicted protein</fullName>
    </submittedName>
</protein>
<name>D6AAU2_STRV1</name>